<keyword evidence="1" id="KW-0472">Membrane</keyword>
<comment type="caution">
    <text evidence="2">The sequence shown here is derived from an EMBL/GenBank/DDBJ whole genome shotgun (WGS) entry which is preliminary data.</text>
</comment>
<proteinExistence type="predicted"/>
<evidence type="ECO:0008006" key="4">
    <source>
        <dbReference type="Google" id="ProtNLM"/>
    </source>
</evidence>
<keyword evidence="1" id="KW-0812">Transmembrane</keyword>
<sequence length="476" mass="51580">MSAGPVAAVLREVADDELYRRNAFRVTGVATDAGARAVRERQKKDAAAAAVGVAVGSDPRLPLLTPTTDEEVRAAYDVLADPRRRLVHELLWFWGDDVTSCGCRSHQRHDEAVEAHALALDAERAGDRGRTWRTAREQWSAVLADAATWTHLEARVAAIGDARRLDARAVEELRAGAPSALVASVVSCAARSGDPRRLREEAERWGLAAVDLDDLLLGAVAERVERVEGRLVESQDRLGGDAHGAVALLRPQVLDDLAWIDGLAPHDRSRLLSDLRDRTAIVLNNAALEMLEDDPDAGQIAAVFGAAEALATSATTRRAVDENRRGLSRRAAADKVLRRYGLTSAGGGVATLVDRMTAALQVGRFGEAARMAGHLLTIVEDPADQRMLRDVRRRALEEARHHPHPSDRVGPARIGHGVLRLLRDVLPGVLMIAGGIALAVFVQHAVMILAALPLILGGCYLVDRRTRRRIDIGPRW</sequence>
<gene>
    <name evidence="2" type="ORF">WCD41_03210</name>
</gene>
<protein>
    <recommendedName>
        <fullName evidence="4">DnaJ-like protein</fullName>
    </recommendedName>
</protein>
<dbReference type="EMBL" id="JBBEGL010000001">
    <property type="protein sequence ID" value="MEJ2885444.1"/>
    <property type="molecule type" value="Genomic_DNA"/>
</dbReference>
<keyword evidence="1" id="KW-1133">Transmembrane helix</keyword>
<evidence type="ECO:0000256" key="1">
    <source>
        <dbReference type="SAM" id="Phobius"/>
    </source>
</evidence>
<evidence type="ECO:0000313" key="2">
    <source>
        <dbReference type="EMBL" id="MEJ2885444.1"/>
    </source>
</evidence>
<name>A0ABU8N1U4_9PSEU</name>
<organism evidence="2 3">
    <name type="scientific">Actinomycetospora aeridis</name>
    <dbReference type="NCBI Taxonomy" id="3129231"/>
    <lineage>
        <taxon>Bacteria</taxon>
        <taxon>Bacillati</taxon>
        <taxon>Actinomycetota</taxon>
        <taxon>Actinomycetes</taxon>
        <taxon>Pseudonocardiales</taxon>
        <taxon>Pseudonocardiaceae</taxon>
        <taxon>Actinomycetospora</taxon>
    </lineage>
</organism>
<feature type="transmembrane region" description="Helical" evidence="1">
    <location>
        <begin position="429"/>
        <end position="462"/>
    </location>
</feature>
<dbReference type="Proteomes" id="UP001370100">
    <property type="component" value="Unassembled WGS sequence"/>
</dbReference>
<reference evidence="2 3" key="1">
    <citation type="submission" date="2024-03" db="EMBL/GenBank/DDBJ databases">
        <title>Actinomycetospora sp. OC33-EN06, a novel actinomycete isolated from wild orchid (Aerides multiflora).</title>
        <authorList>
            <person name="Suriyachadkun C."/>
        </authorList>
    </citation>
    <scope>NUCLEOTIDE SEQUENCE [LARGE SCALE GENOMIC DNA]</scope>
    <source>
        <strain evidence="2 3">OC33-EN06</strain>
    </source>
</reference>
<evidence type="ECO:0000313" key="3">
    <source>
        <dbReference type="Proteomes" id="UP001370100"/>
    </source>
</evidence>
<keyword evidence="3" id="KW-1185">Reference proteome</keyword>
<dbReference type="RefSeq" id="WP_337711924.1">
    <property type="nucleotide sequence ID" value="NZ_JBBEGL010000001.1"/>
</dbReference>
<accession>A0ABU8N1U4</accession>